<gene>
    <name evidence="2" type="ORF">QBC34DRAFT_384379</name>
</gene>
<dbReference type="PANTHER" id="PTHR33112:SF16">
    <property type="entry name" value="HETEROKARYON INCOMPATIBILITY DOMAIN-CONTAINING PROTEIN"/>
    <property type="match status" value="1"/>
</dbReference>
<organism evidence="2 3">
    <name type="scientific">Podospora aff. communis PSN243</name>
    <dbReference type="NCBI Taxonomy" id="3040156"/>
    <lineage>
        <taxon>Eukaryota</taxon>
        <taxon>Fungi</taxon>
        <taxon>Dikarya</taxon>
        <taxon>Ascomycota</taxon>
        <taxon>Pezizomycotina</taxon>
        <taxon>Sordariomycetes</taxon>
        <taxon>Sordariomycetidae</taxon>
        <taxon>Sordariales</taxon>
        <taxon>Podosporaceae</taxon>
        <taxon>Podospora</taxon>
    </lineage>
</organism>
<proteinExistence type="predicted"/>
<reference evidence="2" key="2">
    <citation type="submission" date="2023-05" db="EMBL/GenBank/DDBJ databases">
        <authorList>
            <consortium name="Lawrence Berkeley National Laboratory"/>
            <person name="Steindorff A."/>
            <person name="Hensen N."/>
            <person name="Bonometti L."/>
            <person name="Westerberg I."/>
            <person name="Brannstrom I.O."/>
            <person name="Guillou S."/>
            <person name="Cros-Aarteil S."/>
            <person name="Calhoun S."/>
            <person name="Haridas S."/>
            <person name="Kuo A."/>
            <person name="Mondo S."/>
            <person name="Pangilinan J."/>
            <person name="Riley R."/>
            <person name="Labutti K."/>
            <person name="Andreopoulos B."/>
            <person name="Lipzen A."/>
            <person name="Chen C."/>
            <person name="Yanf M."/>
            <person name="Daum C."/>
            <person name="Ng V."/>
            <person name="Clum A."/>
            <person name="Ohm R."/>
            <person name="Martin F."/>
            <person name="Silar P."/>
            <person name="Natvig D."/>
            <person name="Lalanne C."/>
            <person name="Gautier V."/>
            <person name="Ament-Velasquez S.L."/>
            <person name="Kruys A."/>
            <person name="Hutchinson M.I."/>
            <person name="Powell A.J."/>
            <person name="Barry K."/>
            <person name="Miller A.N."/>
            <person name="Grigoriev I.V."/>
            <person name="Debuchy R."/>
            <person name="Gladieux P."/>
            <person name="Thoren M.H."/>
            <person name="Johannesson H."/>
        </authorList>
    </citation>
    <scope>NUCLEOTIDE SEQUENCE</scope>
    <source>
        <strain evidence="2">PSN243</strain>
    </source>
</reference>
<reference evidence="2" key="1">
    <citation type="journal article" date="2023" name="Mol. Phylogenet. Evol.">
        <title>Genome-scale phylogeny and comparative genomics of the fungal order Sordariales.</title>
        <authorList>
            <person name="Hensen N."/>
            <person name="Bonometti L."/>
            <person name="Westerberg I."/>
            <person name="Brannstrom I.O."/>
            <person name="Guillou S."/>
            <person name="Cros-Aarteil S."/>
            <person name="Calhoun S."/>
            <person name="Haridas S."/>
            <person name="Kuo A."/>
            <person name="Mondo S."/>
            <person name="Pangilinan J."/>
            <person name="Riley R."/>
            <person name="LaButti K."/>
            <person name="Andreopoulos B."/>
            <person name="Lipzen A."/>
            <person name="Chen C."/>
            <person name="Yan M."/>
            <person name="Daum C."/>
            <person name="Ng V."/>
            <person name="Clum A."/>
            <person name="Steindorff A."/>
            <person name="Ohm R.A."/>
            <person name="Martin F."/>
            <person name="Silar P."/>
            <person name="Natvig D.O."/>
            <person name="Lalanne C."/>
            <person name="Gautier V."/>
            <person name="Ament-Velasquez S.L."/>
            <person name="Kruys A."/>
            <person name="Hutchinson M.I."/>
            <person name="Powell A.J."/>
            <person name="Barry K."/>
            <person name="Miller A.N."/>
            <person name="Grigoriev I.V."/>
            <person name="Debuchy R."/>
            <person name="Gladieux P."/>
            <person name="Hiltunen Thoren M."/>
            <person name="Johannesson H."/>
        </authorList>
    </citation>
    <scope>NUCLEOTIDE SEQUENCE</scope>
    <source>
        <strain evidence="2">PSN243</strain>
    </source>
</reference>
<dbReference type="PANTHER" id="PTHR33112">
    <property type="entry name" value="DOMAIN PROTEIN, PUTATIVE-RELATED"/>
    <property type="match status" value="1"/>
</dbReference>
<dbReference type="EMBL" id="MU865966">
    <property type="protein sequence ID" value="KAK4445353.1"/>
    <property type="molecule type" value="Genomic_DNA"/>
</dbReference>
<evidence type="ECO:0000313" key="2">
    <source>
        <dbReference type="EMBL" id="KAK4445353.1"/>
    </source>
</evidence>
<accession>A0AAV9GB55</accession>
<feature type="domain" description="Heterokaryon incompatibility" evidence="1">
    <location>
        <begin position="1"/>
        <end position="73"/>
    </location>
</feature>
<sequence length="109" mass="12436">MASTYINAFLQIVAMSSPSAHAGLFVPDDDPSQLSPSEHHQIMKVCRSLHQQDWDSTLLQHYQLLTRGWTFQEHILARRVIHFTKKELVWECKSARWCQCGGIGEGLEG</sequence>
<comment type="caution">
    <text evidence="2">The sequence shown here is derived from an EMBL/GenBank/DDBJ whole genome shotgun (WGS) entry which is preliminary data.</text>
</comment>
<name>A0AAV9GB55_9PEZI</name>
<dbReference type="Pfam" id="PF06985">
    <property type="entry name" value="HET"/>
    <property type="match status" value="1"/>
</dbReference>
<dbReference type="Proteomes" id="UP001321760">
    <property type="component" value="Unassembled WGS sequence"/>
</dbReference>
<dbReference type="InterPro" id="IPR010730">
    <property type="entry name" value="HET"/>
</dbReference>
<keyword evidence="3" id="KW-1185">Reference proteome</keyword>
<evidence type="ECO:0000259" key="1">
    <source>
        <dbReference type="Pfam" id="PF06985"/>
    </source>
</evidence>
<protein>
    <recommendedName>
        <fullName evidence="1">Heterokaryon incompatibility domain-containing protein</fullName>
    </recommendedName>
</protein>
<dbReference type="AlphaFoldDB" id="A0AAV9GB55"/>
<evidence type="ECO:0000313" key="3">
    <source>
        <dbReference type="Proteomes" id="UP001321760"/>
    </source>
</evidence>